<dbReference type="Pfam" id="PF04178">
    <property type="entry name" value="Got1"/>
    <property type="match status" value="1"/>
</dbReference>
<evidence type="ECO:0000256" key="1">
    <source>
        <dbReference type="ARBA" id="ARBA00004141"/>
    </source>
</evidence>
<reference evidence="9 10" key="1">
    <citation type="journal article" date="2018" name="Genome Biol. Evol.">
        <title>Multiple Roots of Fruiting Body Formation in Amoebozoa.</title>
        <authorList>
            <person name="Hillmann F."/>
            <person name="Forbes G."/>
            <person name="Novohradska S."/>
            <person name="Ferling I."/>
            <person name="Riege K."/>
            <person name="Groth M."/>
            <person name="Westermann M."/>
            <person name="Marz M."/>
            <person name="Spaller T."/>
            <person name="Winckler T."/>
            <person name="Schaap P."/>
            <person name="Glockner G."/>
        </authorList>
    </citation>
    <scope>NUCLEOTIDE SEQUENCE [LARGE SCALE GENOMIC DNA]</scope>
    <source>
        <strain evidence="9 10">Jena</strain>
    </source>
</reference>
<dbReference type="OrthoDB" id="73614at2759"/>
<evidence type="ECO:0000256" key="4">
    <source>
        <dbReference type="ARBA" id="ARBA00022927"/>
    </source>
</evidence>
<evidence type="ECO:0000313" key="10">
    <source>
        <dbReference type="Proteomes" id="UP000241769"/>
    </source>
</evidence>
<dbReference type="Proteomes" id="UP000241769">
    <property type="component" value="Unassembled WGS sequence"/>
</dbReference>
<evidence type="ECO:0000256" key="5">
    <source>
        <dbReference type="ARBA" id="ARBA00022989"/>
    </source>
</evidence>
<feature type="transmembrane region" description="Helical" evidence="8">
    <location>
        <begin position="68"/>
        <end position="89"/>
    </location>
</feature>
<evidence type="ECO:0000256" key="7">
    <source>
        <dbReference type="ARBA" id="ARBA00025800"/>
    </source>
</evidence>
<dbReference type="GO" id="GO:0012505">
    <property type="term" value="C:endomembrane system"/>
    <property type="evidence" value="ECO:0007669"/>
    <property type="project" value="UniProtKB-ARBA"/>
</dbReference>
<dbReference type="GO" id="GO:0005737">
    <property type="term" value="C:cytoplasm"/>
    <property type="evidence" value="ECO:0007669"/>
    <property type="project" value="UniProtKB-ARBA"/>
</dbReference>
<dbReference type="InterPro" id="IPR011691">
    <property type="entry name" value="Vesicle_transpt_SFT2"/>
</dbReference>
<keyword evidence="6 8" id="KW-0472">Membrane</keyword>
<keyword evidence="5 8" id="KW-1133">Transmembrane helix</keyword>
<feature type="transmembrane region" description="Helical" evidence="8">
    <location>
        <begin position="34"/>
        <end position="62"/>
    </location>
</feature>
<dbReference type="AlphaFoldDB" id="A0A2P6N617"/>
<evidence type="ECO:0000256" key="8">
    <source>
        <dbReference type="RuleBase" id="RU363111"/>
    </source>
</evidence>
<proteinExistence type="inferred from homology"/>
<keyword evidence="3 8" id="KW-0812">Transmembrane</keyword>
<evidence type="ECO:0000313" key="9">
    <source>
        <dbReference type="EMBL" id="PRP79395.1"/>
    </source>
</evidence>
<evidence type="ECO:0000256" key="2">
    <source>
        <dbReference type="ARBA" id="ARBA00022448"/>
    </source>
</evidence>
<accession>A0A2P6N617</accession>
<dbReference type="GO" id="GO:0016192">
    <property type="term" value="P:vesicle-mediated transport"/>
    <property type="evidence" value="ECO:0007669"/>
    <property type="project" value="InterPro"/>
</dbReference>
<sequence length="163" mass="18079">MSEYWKRLTGEPQEEESMMGELSNALSLSWKQRLYGFGICLVIGLLFCLLAFGLVVMGLALIRPAGFAIAYTIGNICALGSTVFLVGPMRQLKMMMKPTRIIATFIYLASLAFTLVAAFKLKIAILVLISIIVQFCALIWYCLSYIPYARMCLKHAFSGVVSV</sequence>
<dbReference type="GO" id="GO:0016020">
    <property type="term" value="C:membrane"/>
    <property type="evidence" value="ECO:0007669"/>
    <property type="project" value="UniProtKB-SubCell"/>
</dbReference>
<comment type="subcellular location">
    <subcellularLocation>
        <location evidence="1 8">Membrane</location>
        <topology evidence="1 8">Multi-pass membrane protein</topology>
    </subcellularLocation>
</comment>
<feature type="transmembrane region" description="Helical" evidence="8">
    <location>
        <begin position="101"/>
        <end position="119"/>
    </location>
</feature>
<dbReference type="PANTHER" id="PTHR23137">
    <property type="entry name" value="VESICLE TRANSPORT PROTEIN-RELATED"/>
    <property type="match status" value="1"/>
</dbReference>
<name>A0A2P6N617_9EUKA</name>
<keyword evidence="2 8" id="KW-0813">Transport</keyword>
<keyword evidence="10" id="KW-1185">Reference proteome</keyword>
<comment type="caution">
    <text evidence="9">The sequence shown here is derived from an EMBL/GenBank/DDBJ whole genome shotgun (WGS) entry which is preliminary data.</text>
</comment>
<keyword evidence="4 8" id="KW-0653">Protein transport</keyword>
<protein>
    <recommendedName>
        <fullName evidence="8">Vesicle transport protein</fullName>
    </recommendedName>
</protein>
<dbReference type="FunCoup" id="A0A2P6N617">
    <property type="interactions" value="120"/>
</dbReference>
<dbReference type="STRING" id="1890364.A0A2P6N617"/>
<gene>
    <name evidence="9" type="ORF">PROFUN_12993</name>
</gene>
<organism evidence="9 10">
    <name type="scientific">Planoprotostelium fungivorum</name>
    <dbReference type="NCBI Taxonomy" id="1890364"/>
    <lineage>
        <taxon>Eukaryota</taxon>
        <taxon>Amoebozoa</taxon>
        <taxon>Evosea</taxon>
        <taxon>Variosea</taxon>
        <taxon>Cavosteliida</taxon>
        <taxon>Cavosteliaceae</taxon>
        <taxon>Planoprotostelium</taxon>
    </lineage>
</organism>
<dbReference type="InterPro" id="IPR007305">
    <property type="entry name" value="Vesicle_transpt_Got1/SFT2"/>
</dbReference>
<evidence type="ECO:0000256" key="6">
    <source>
        <dbReference type="ARBA" id="ARBA00023136"/>
    </source>
</evidence>
<feature type="transmembrane region" description="Helical" evidence="8">
    <location>
        <begin position="125"/>
        <end position="146"/>
    </location>
</feature>
<dbReference type="GO" id="GO:0015031">
    <property type="term" value="P:protein transport"/>
    <property type="evidence" value="ECO:0007669"/>
    <property type="project" value="UniProtKB-KW"/>
</dbReference>
<dbReference type="PANTHER" id="PTHR23137:SF6">
    <property type="entry name" value="VESICLE TRANSPORT PROTEIN"/>
    <property type="match status" value="1"/>
</dbReference>
<comment type="function">
    <text evidence="8">May be involved in fusion of retrograde transport vesicles derived from an endocytic compartment with the Golgi complex.</text>
</comment>
<comment type="similarity">
    <text evidence="7 8">Belongs to the SFT2 family.</text>
</comment>
<evidence type="ECO:0000256" key="3">
    <source>
        <dbReference type="ARBA" id="ARBA00022692"/>
    </source>
</evidence>
<dbReference type="InParanoid" id="A0A2P6N617"/>
<dbReference type="EMBL" id="MDYQ01000185">
    <property type="protein sequence ID" value="PRP79395.1"/>
    <property type="molecule type" value="Genomic_DNA"/>
</dbReference>